<dbReference type="SUPFAM" id="SSF56300">
    <property type="entry name" value="Metallo-dependent phosphatases"/>
    <property type="match status" value="1"/>
</dbReference>
<reference evidence="5 6" key="1">
    <citation type="submission" date="2019-07" db="EMBL/GenBank/DDBJ databases">
        <title>Whole genome shotgun sequence of Lactobacillus rapi NBRC 109618.</title>
        <authorList>
            <person name="Hosoyama A."/>
            <person name="Uohara A."/>
            <person name="Ohji S."/>
            <person name="Ichikawa N."/>
        </authorList>
    </citation>
    <scope>NUCLEOTIDE SEQUENCE [LARGE SCALE GENOMIC DNA]</scope>
    <source>
        <strain evidence="5 6">NBRC 109618</strain>
    </source>
</reference>
<feature type="domain" description="Calcineurin-like phosphoesterase" evidence="3">
    <location>
        <begin position="6"/>
        <end position="207"/>
    </location>
</feature>
<dbReference type="Pfam" id="PF00149">
    <property type="entry name" value="Metallophos"/>
    <property type="match status" value="1"/>
</dbReference>
<evidence type="ECO:0000313" key="6">
    <source>
        <dbReference type="Proteomes" id="UP000321569"/>
    </source>
</evidence>
<organism evidence="5 6">
    <name type="scientific">Lentilactobacillus rapi</name>
    <dbReference type="NCBI Taxonomy" id="481723"/>
    <lineage>
        <taxon>Bacteria</taxon>
        <taxon>Bacillati</taxon>
        <taxon>Bacillota</taxon>
        <taxon>Bacilli</taxon>
        <taxon>Lactobacillales</taxon>
        <taxon>Lactobacillaceae</taxon>
        <taxon>Lentilactobacillus</taxon>
    </lineage>
</organism>
<dbReference type="Proteomes" id="UP000321569">
    <property type="component" value="Unassembled WGS sequence"/>
</dbReference>
<dbReference type="OrthoDB" id="9793179at2"/>
<dbReference type="InterPro" id="IPR004843">
    <property type="entry name" value="Calcineurin-like_PHP"/>
</dbReference>
<dbReference type="PRINTS" id="PR01607">
    <property type="entry name" value="APYRASEFAMLY"/>
</dbReference>
<dbReference type="Gene3D" id="3.90.780.10">
    <property type="entry name" value="5'-Nucleotidase, C-terminal domain"/>
    <property type="match status" value="1"/>
</dbReference>
<comment type="similarity">
    <text evidence="2">Belongs to the 5'-nucleotidase family.</text>
</comment>
<keyword evidence="2" id="KW-0378">Hydrolase</keyword>
<evidence type="ECO:0000259" key="3">
    <source>
        <dbReference type="Pfam" id="PF00149"/>
    </source>
</evidence>
<dbReference type="Gene3D" id="3.60.21.10">
    <property type="match status" value="1"/>
</dbReference>
<dbReference type="GO" id="GO:0008768">
    <property type="term" value="F:UDP-sugar diphosphatase activity"/>
    <property type="evidence" value="ECO:0007669"/>
    <property type="project" value="TreeGrafter"/>
</dbReference>
<dbReference type="InterPro" id="IPR011240">
    <property type="entry name" value="Pesterase_YunD"/>
</dbReference>
<dbReference type="STRING" id="1423795.FD12_GL000483"/>
<dbReference type="PIRSF" id="PIRSF036361">
    <property type="entry name" value="YunD"/>
    <property type="match status" value="1"/>
</dbReference>
<dbReference type="PANTHER" id="PTHR11575:SF23">
    <property type="entry name" value="5-NUCLEOTIDASE FAMILY PROTEIN"/>
    <property type="match status" value="1"/>
</dbReference>
<dbReference type="PANTHER" id="PTHR11575">
    <property type="entry name" value="5'-NUCLEOTIDASE-RELATED"/>
    <property type="match status" value="1"/>
</dbReference>
<protein>
    <submittedName>
        <fullName evidence="5">Multifunctional 2',3'-cyclic-nucleotide 2'-phosphodiesterase/5'-nucleotidase/3'-nucleotidase</fullName>
    </submittedName>
</protein>
<keyword evidence="1" id="KW-0732">Signal</keyword>
<dbReference type="RefSeq" id="WP_056982884.1">
    <property type="nucleotide sequence ID" value="NZ_BKAM01000001.1"/>
</dbReference>
<dbReference type="SUPFAM" id="SSF55816">
    <property type="entry name" value="5'-nucleotidase (syn. UDP-sugar hydrolase), C-terminal domain"/>
    <property type="match status" value="1"/>
</dbReference>
<dbReference type="InterPro" id="IPR006146">
    <property type="entry name" value="5'-Nucleotdase_CS"/>
</dbReference>
<evidence type="ECO:0000256" key="1">
    <source>
        <dbReference type="ARBA" id="ARBA00022729"/>
    </source>
</evidence>
<evidence type="ECO:0000313" key="5">
    <source>
        <dbReference type="EMBL" id="GEP71412.1"/>
    </source>
</evidence>
<dbReference type="GO" id="GO:0009166">
    <property type="term" value="P:nucleotide catabolic process"/>
    <property type="evidence" value="ECO:0007669"/>
    <property type="project" value="InterPro"/>
</dbReference>
<comment type="caution">
    <text evidence="5">The sequence shown here is derived from an EMBL/GenBank/DDBJ whole genome shotgun (WGS) entry which is preliminary data.</text>
</comment>
<evidence type="ECO:0000256" key="2">
    <source>
        <dbReference type="RuleBase" id="RU362119"/>
    </source>
</evidence>
<name>A0A512PJS2_9LACO</name>
<dbReference type="InterPro" id="IPR036907">
    <property type="entry name" value="5'-Nucleotdase_C_sf"/>
</dbReference>
<dbReference type="Pfam" id="PF02872">
    <property type="entry name" value="5_nucleotid_C"/>
    <property type="match status" value="1"/>
</dbReference>
<sequence length="463" mass="53036">MTEKITILHTNDIHSHFENWPRIRRFITSRRELLNQQKNSSVITVDLGDAVDRAHPLTEVTNGKANVELLNQIHYDAVTIGNNEGLTNSHEQLNELYTDANFDVVLANILDDKTKQIPHWAKPFKIVTTPEKTRVLILGLTAPYVLTYPILGWDPISPDAVIPRILTQNKGKYDIAVLLSHLGHDVDRRLARKFPELDVIIGSHTHHLLVKGERINTSLLAAAEKWGHYIGEITIKVDKHHKILEDHAVVTKTETLPVDPKDDSEITEYQQHGEALLARNKLARIKTPMTTNLVGHSRLVDEGLHSIMEKAETQAGILNSGLFLRNLPTGIVDRNQLHQMLPHAMHVMRVTLDGYNLWRLIKEMERNHNFLIKFPQKGMGFRGKYFGELHYNGLRYDKDAGQLFFREELVSPIKTYQVAMPDHYLFIPFFPTIDIIGKNEILYDQNLRDVFGDYLAKHYPLNG</sequence>
<dbReference type="GO" id="GO:0030288">
    <property type="term" value="C:outer membrane-bounded periplasmic space"/>
    <property type="evidence" value="ECO:0007669"/>
    <property type="project" value="TreeGrafter"/>
</dbReference>
<dbReference type="GO" id="GO:0000166">
    <property type="term" value="F:nucleotide binding"/>
    <property type="evidence" value="ECO:0007669"/>
    <property type="project" value="UniProtKB-KW"/>
</dbReference>
<gene>
    <name evidence="5" type="ORF">LRA02_02800</name>
</gene>
<dbReference type="GO" id="GO:0046872">
    <property type="term" value="F:metal ion binding"/>
    <property type="evidence" value="ECO:0007669"/>
    <property type="project" value="InterPro"/>
</dbReference>
<dbReference type="InterPro" id="IPR008334">
    <property type="entry name" value="5'-Nucleotdase_C"/>
</dbReference>
<feature type="domain" description="5'-Nucleotidase C-terminal" evidence="4">
    <location>
        <begin position="306"/>
        <end position="423"/>
    </location>
</feature>
<evidence type="ECO:0000259" key="4">
    <source>
        <dbReference type="Pfam" id="PF02872"/>
    </source>
</evidence>
<dbReference type="GO" id="GO:0008253">
    <property type="term" value="F:5'-nucleotidase activity"/>
    <property type="evidence" value="ECO:0007669"/>
    <property type="project" value="TreeGrafter"/>
</dbReference>
<dbReference type="InterPro" id="IPR029052">
    <property type="entry name" value="Metallo-depent_PP-like"/>
</dbReference>
<dbReference type="InterPro" id="IPR006179">
    <property type="entry name" value="5_nucleotidase/apyrase"/>
</dbReference>
<dbReference type="AlphaFoldDB" id="A0A512PJS2"/>
<dbReference type="CDD" id="cd00845">
    <property type="entry name" value="MPP_UshA_N_like"/>
    <property type="match status" value="1"/>
</dbReference>
<dbReference type="PROSITE" id="PS00785">
    <property type="entry name" value="5_NUCLEOTIDASE_1"/>
    <property type="match status" value="1"/>
</dbReference>
<accession>A0A512PJS2</accession>
<dbReference type="EMBL" id="BKAM01000001">
    <property type="protein sequence ID" value="GEP71412.1"/>
    <property type="molecule type" value="Genomic_DNA"/>
</dbReference>
<keyword evidence="2" id="KW-0547">Nucleotide-binding</keyword>
<proteinExistence type="inferred from homology"/>